<reference evidence="1 2" key="1">
    <citation type="submission" date="2017-08" db="EMBL/GenBank/DDBJ databases">
        <title>Mesorhizobium wenxinae sp. nov., a novel rhizobial species isolated from root nodules of chickpea (Cicer arietinum L.).</title>
        <authorList>
            <person name="Zhang J."/>
        </authorList>
    </citation>
    <scope>NUCLEOTIDE SEQUENCE [LARGE SCALE GENOMIC DNA]</scope>
    <source>
        <strain evidence="2">WYCCWR 10019</strain>
    </source>
</reference>
<organism evidence="1 2">
    <name type="scientific">Mesorhizobium wenxiniae</name>
    <dbReference type="NCBI Taxonomy" id="2014805"/>
    <lineage>
        <taxon>Bacteria</taxon>
        <taxon>Pseudomonadati</taxon>
        <taxon>Pseudomonadota</taxon>
        <taxon>Alphaproteobacteria</taxon>
        <taxon>Hyphomicrobiales</taxon>
        <taxon>Phyllobacteriaceae</taxon>
        <taxon>Mesorhizobium</taxon>
    </lineage>
</organism>
<keyword evidence="2" id="KW-1185">Reference proteome</keyword>
<dbReference type="AlphaFoldDB" id="A0A271KMU9"/>
<evidence type="ECO:0000313" key="1">
    <source>
        <dbReference type="EMBL" id="PAP97158.1"/>
    </source>
</evidence>
<dbReference type="OrthoDB" id="9789109at2"/>
<dbReference type="PANTHER" id="PTHR39337:SF1">
    <property type="entry name" value="BLR5642 PROTEIN"/>
    <property type="match status" value="1"/>
</dbReference>
<sequence length="202" mass="22896">MLSYESFFALLKLHGVNAIADVRTSPFSRHFPHFNKENLQRELGGDRVKYVFLGQELGGRPKSKQFFCEGVADYERMARTEEFACGIDRVVEGAKSYRIALMCSEQNPLDCHRCLLVGRALHEKGVKVQHILGNGHLLDQDRIEARLLDMAGKADVDLFEVPSKRLAAAYRNRAQKVAFSGSQFAPKNVDVRSLRSWLSLQR</sequence>
<dbReference type="Pfam" id="PF04343">
    <property type="entry name" value="DUF488"/>
    <property type="match status" value="1"/>
</dbReference>
<protein>
    <recommendedName>
        <fullName evidence="3">DUF488 domain-containing protein</fullName>
    </recommendedName>
</protein>
<name>A0A271KMU9_9HYPH</name>
<dbReference type="EMBL" id="NPKH01000009">
    <property type="protein sequence ID" value="PAP97158.1"/>
    <property type="molecule type" value="Genomic_DNA"/>
</dbReference>
<gene>
    <name evidence="1" type="ORF">CIT31_02165</name>
</gene>
<proteinExistence type="predicted"/>
<dbReference type="PANTHER" id="PTHR39337">
    <property type="entry name" value="BLR5642 PROTEIN"/>
    <property type="match status" value="1"/>
</dbReference>
<dbReference type="Proteomes" id="UP000215931">
    <property type="component" value="Unassembled WGS sequence"/>
</dbReference>
<dbReference type="InterPro" id="IPR007438">
    <property type="entry name" value="DUF488"/>
</dbReference>
<accession>A0A271KMU9</accession>
<evidence type="ECO:0008006" key="3">
    <source>
        <dbReference type="Google" id="ProtNLM"/>
    </source>
</evidence>
<evidence type="ECO:0000313" key="2">
    <source>
        <dbReference type="Proteomes" id="UP000215931"/>
    </source>
</evidence>
<comment type="caution">
    <text evidence="1">The sequence shown here is derived from an EMBL/GenBank/DDBJ whole genome shotgun (WGS) entry which is preliminary data.</text>
</comment>